<protein>
    <submittedName>
        <fullName evidence="2">Uncharacterized protein</fullName>
    </submittedName>
</protein>
<keyword evidence="1" id="KW-0472">Membrane</keyword>
<evidence type="ECO:0000313" key="2">
    <source>
        <dbReference type="EMBL" id="PLW51111.1"/>
    </source>
</evidence>
<keyword evidence="1" id="KW-0812">Transmembrane</keyword>
<feature type="transmembrane region" description="Helical" evidence="1">
    <location>
        <begin position="48"/>
        <end position="68"/>
    </location>
</feature>
<dbReference type="Proteomes" id="UP000235392">
    <property type="component" value="Unassembled WGS sequence"/>
</dbReference>
<dbReference type="GO" id="GO:0035673">
    <property type="term" value="F:oligopeptide transmembrane transporter activity"/>
    <property type="evidence" value="ECO:0007669"/>
    <property type="project" value="InterPro"/>
</dbReference>
<sequence length="81" mass="9150">MQNFPFMSVSLLTLNGKTYPIKWVINEKGSPNKDVIQEIGIPFFTSTYVVVQLIALLAVTSSISHVLLENYKIIFGSLFRK</sequence>
<dbReference type="GO" id="GO:0016020">
    <property type="term" value="C:membrane"/>
    <property type="evidence" value="ECO:0007669"/>
    <property type="project" value="UniProtKB-SubCell"/>
</dbReference>
<name>A0A2N5VM94_9BASI</name>
<gene>
    <name evidence="2" type="ORF">PCASD_02435</name>
</gene>
<evidence type="ECO:0000313" key="3">
    <source>
        <dbReference type="Proteomes" id="UP000235392"/>
    </source>
</evidence>
<comment type="caution">
    <text evidence="2">The sequence shown here is derived from an EMBL/GenBank/DDBJ whole genome shotgun (WGS) entry which is preliminary data.</text>
</comment>
<dbReference type="AlphaFoldDB" id="A0A2N5VM94"/>
<accession>A0A2N5VM94</accession>
<evidence type="ECO:0000256" key="1">
    <source>
        <dbReference type="SAM" id="Phobius"/>
    </source>
</evidence>
<keyword evidence="1" id="KW-1133">Transmembrane helix</keyword>
<organism evidence="2 3">
    <name type="scientific">Puccinia coronata f. sp. avenae</name>
    <dbReference type="NCBI Taxonomy" id="200324"/>
    <lineage>
        <taxon>Eukaryota</taxon>
        <taxon>Fungi</taxon>
        <taxon>Dikarya</taxon>
        <taxon>Basidiomycota</taxon>
        <taxon>Pucciniomycotina</taxon>
        <taxon>Pucciniomycetes</taxon>
        <taxon>Pucciniales</taxon>
        <taxon>Pucciniaceae</taxon>
        <taxon>Puccinia</taxon>
    </lineage>
</organism>
<proteinExistence type="predicted"/>
<dbReference type="EMBL" id="PGCI01000007">
    <property type="protein sequence ID" value="PLW51111.1"/>
    <property type="molecule type" value="Genomic_DNA"/>
</dbReference>
<reference evidence="2 3" key="1">
    <citation type="submission" date="2017-11" db="EMBL/GenBank/DDBJ databases">
        <title>De novo assembly and phasing of dikaryotic genomes from two isolates of Puccinia coronata f. sp. avenae, the causal agent of oat crown rust.</title>
        <authorList>
            <person name="Miller M.E."/>
            <person name="Zhang Y."/>
            <person name="Omidvar V."/>
            <person name="Sperschneider J."/>
            <person name="Schwessinger B."/>
            <person name="Raley C."/>
            <person name="Palmer J.M."/>
            <person name="Garnica D."/>
            <person name="Upadhyaya N."/>
            <person name="Rathjen J."/>
            <person name="Taylor J.M."/>
            <person name="Park R.F."/>
            <person name="Dodds P.N."/>
            <person name="Hirsch C.D."/>
            <person name="Kianian S.F."/>
            <person name="Figueroa M."/>
        </authorList>
    </citation>
    <scope>NUCLEOTIDE SEQUENCE [LARGE SCALE GENOMIC DNA]</scope>
    <source>
        <strain evidence="2">12SD80</strain>
    </source>
</reference>